<evidence type="ECO:0000313" key="3">
    <source>
        <dbReference type="EMBL" id="SEM03203.1"/>
    </source>
</evidence>
<reference evidence="4" key="1">
    <citation type="submission" date="2016-10" db="EMBL/GenBank/DDBJ databases">
        <authorList>
            <person name="Varghese N."/>
        </authorList>
    </citation>
    <scope>NUCLEOTIDE SEQUENCE [LARGE SCALE GENOMIC DNA]</scope>
    <source>
        <strain evidence="4">DSM 45096 / BCRC 16803 / CGMCC 4.1857 / CIP 109030 / JCM 12277 / KCTC 19219 / NBRC 100920 / 33214</strain>
    </source>
</reference>
<keyword evidence="3" id="KW-0808">Transferase</keyword>
<keyword evidence="1" id="KW-1133">Transmembrane helix</keyword>
<dbReference type="InterPro" id="IPR013216">
    <property type="entry name" value="Methyltransf_11"/>
</dbReference>
<dbReference type="CDD" id="cd02440">
    <property type="entry name" value="AdoMet_MTases"/>
    <property type="match status" value="1"/>
</dbReference>
<proteinExistence type="predicted"/>
<dbReference type="SUPFAM" id="SSF53335">
    <property type="entry name" value="S-adenosyl-L-methionine-dependent methyltransferases"/>
    <property type="match status" value="1"/>
</dbReference>
<dbReference type="GO" id="GO:0032259">
    <property type="term" value="P:methylation"/>
    <property type="evidence" value="ECO:0007669"/>
    <property type="project" value="UniProtKB-KW"/>
</dbReference>
<accession>A0A1H7V226</accession>
<dbReference type="RefSeq" id="WP_042443326.1">
    <property type="nucleotide sequence ID" value="NZ_BBPN01000004.1"/>
</dbReference>
<dbReference type="PANTHER" id="PTHR45277">
    <property type="entry name" value="EXPRESSED PROTEIN"/>
    <property type="match status" value="1"/>
</dbReference>
<dbReference type="AlphaFoldDB" id="A0A1H7V226"/>
<dbReference type="PANTHER" id="PTHR45277:SF1">
    <property type="entry name" value="EXPRESSED PROTEIN"/>
    <property type="match status" value="1"/>
</dbReference>
<gene>
    <name evidence="3" type="ORF">SAMN05414137_11724</name>
</gene>
<dbReference type="EMBL" id="FOAZ01000017">
    <property type="protein sequence ID" value="SEM03203.1"/>
    <property type="molecule type" value="Genomic_DNA"/>
</dbReference>
<keyword evidence="4" id="KW-1185">Reference proteome</keyword>
<feature type="transmembrane region" description="Helical" evidence="1">
    <location>
        <begin position="53"/>
        <end position="71"/>
    </location>
</feature>
<keyword evidence="1" id="KW-0472">Membrane</keyword>
<evidence type="ECO:0000313" key="4">
    <source>
        <dbReference type="Proteomes" id="UP000183015"/>
    </source>
</evidence>
<dbReference type="GO" id="GO:0008757">
    <property type="term" value="F:S-adenosylmethionine-dependent methyltransferase activity"/>
    <property type="evidence" value="ECO:0007669"/>
    <property type="project" value="InterPro"/>
</dbReference>
<feature type="transmembrane region" description="Helical" evidence="1">
    <location>
        <begin position="20"/>
        <end position="41"/>
    </location>
</feature>
<dbReference type="Gene3D" id="3.40.50.150">
    <property type="entry name" value="Vaccinia Virus protein VP39"/>
    <property type="match status" value="1"/>
</dbReference>
<dbReference type="eggNOG" id="COG2226">
    <property type="taxonomic scope" value="Bacteria"/>
</dbReference>
<keyword evidence="1" id="KW-0812">Transmembrane</keyword>
<keyword evidence="3" id="KW-0489">Methyltransferase</keyword>
<keyword evidence="3" id="KW-0830">Ubiquinone</keyword>
<dbReference type="STRING" id="235985.SAMN05414137_11724"/>
<name>A0A1H7V226_STRJI</name>
<protein>
    <submittedName>
        <fullName evidence="3">Ubiquinone/menaquinone biosynthesis C-methylase UbiE</fullName>
    </submittedName>
</protein>
<evidence type="ECO:0000259" key="2">
    <source>
        <dbReference type="Pfam" id="PF08241"/>
    </source>
</evidence>
<evidence type="ECO:0000256" key="1">
    <source>
        <dbReference type="SAM" id="Phobius"/>
    </source>
</evidence>
<feature type="domain" description="Methyltransferase type 11" evidence="2">
    <location>
        <begin position="96"/>
        <end position="204"/>
    </location>
</feature>
<dbReference type="InterPro" id="IPR029063">
    <property type="entry name" value="SAM-dependent_MTases_sf"/>
</dbReference>
<dbReference type="Pfam" id="PF08241">
    <property type="entry name" value="Methyltransf_11"/>
    <property type="match status" value="1"/>
</dbReference>
<organism evidence="3 4">
    <name type="scientific">Streptacidiphilus jiangxiensis</name>
    <dbReference type="NCBI Taxonomy" id="235985"/>
    <lineage>
        <taxon>Bacteria</taxon>
        <taxon>Bacillati</taxon>
        <taxon>Actinomycetota</taxon>
        <taxon>Actinomycetes</taxon>
        <taxon>Kitasatosporales</taxon>
        <taxon>Streptomycetaceae</taxon>
        <taxon>Streptacidiphilus</taxon>
    </lineage>
</organism>
<dbReference type="OrthoDB" id="9797252at2"/>
<sequence length="262" mass="27789">MSNNPDDLPAPSPLRPRYGVDAPAFVAFTGAVGAACCLAAARWRSGRTPARTVTAALGATVLASTGVYLHTTLRGKLRFWEHELDRLGLKGDEQLLDLGCGRGAVLIAAARRLPRGRAHGVDLWSGTDQSGNGPEATLANAVAADVADRVEVHTADMTALPFPDDSFDLVTSALAIHNIPSREARRRALDEAVRVLRPGGHLLVADFWWAARQYTAHLGQGTLRPLGPGYWYGGPWLGVTLLRAVKDHPSAGAANTATADSH</sequence>
<dbReference type="Proteomes" id="UP000183015">
    <property type="component" value="Unassembled WGS sequence"/>
</dbReference>